<evidence type="ECO:0000313" key="12">
    <source>
        <dbReference type="EMBL" id="QGU34009.1"/>
    </source>
</evidence>
<dbReference type="GO" id="GO:0008652">
    <property type="term" value="P:amino acid biosynthetic process"/>
    <property type="evidence" value="ECO:0007669"/>
    <property type="project" value="UniProtKB-KW"/>
</dbReference>
<dbReference type="Gene3D" id="3.40.50.9100">
    <property type="entry name" value="Dehydroquinase, class II"/>
    <property type="match status" value="1"/>
</dbReference>
<comment type="pathway">
    <text evidence="3 8">Metabolic intermediate biosynthesis; chorismate biosynthesis; chorismate from D-erythrose 4-phosphate and phosphoenolpyruvate: step 3/7.</text>
</comment>
<comment type="similarity">
    <text evidence="4 8">Belongs to the type-II 3-dehydroquinase family.</text>
</comment>
<comment type="catalytic activity">
    <reaction evidence="1 8">
        <text>3-dehydroquinate = 3-dehydroshikimate + H2O</text>
        <dbReference type="Rhea" id="RHEA:21096"/>
        <dbReference type="ChEBI" id="CHEBI:15377"/>
        <dbReference type="ChEBI" id="CHEBI:16630"/>
        <dbReference type="ChEBI" id="CHEBI:32364"/>
        <dbReference type="EC" id="4.2.1.10"/>
    </reaction>
</comment>
<dbReference type="PANTHER" id="PTHR21272">
    <property type="entry name" value="CATABOLIC 3-DEHYDROQUINASE"/>
    <property type="match status" value="1"/>
</dbReference>
<keyword evidence="7 8" id="KW-0456">Lyase</keyword>
<dbReference type="NCBIfam" id="NF003807">
    <property type="entry name" value="PRK05395.1-4"/>
    <property type="match status" value="1"/>
</dbReference>
<dbReference type="RefSeq" id="WP_153976193.1">
    <property type="nucleotide sequence ID" value="NZ_CP039268.1"/>
</dbReference>
<accession>A0A6I6EGF2</accession>
<gene>
    <name evidence="8 12" type="primary">aroQ</name>
    <name evidence="12" type="ORF">E6P07_09125</name>
</gene>
<evidence type="ECO:0000256" key="9">
    <source>
        <dbReference type="PIRSR" id="PIRSR001399-1"/>
    </source>
</evidence>
<evidence type="ECO:0000256" key="11">
    <source>
        <dbReference type="PIRSR" id="PIRSR001399-3"/>
    </source>
</evidence>
<evidence type="ECO:0000256" key="3">
    <source>
        <dbReference type="ARBA" id="ARBA00004902"/>
    </source>
</evidence>
<dbReference type="CDD" id="cd00466">
    <property type="entry name" value="DHQase_II"/>
    <property type="match status" value="1"/>
</dbReference>
<dbReference type="NCBIfam" id="NF003804">
    <property type="entry name" value="PRK05395.1-1"/>
    <property type="match status" value="1"/>
</dbReference>
<dbReference type="Pfam" id="PF01220">
    <property type="entry name" value="DHquinase_II"/>
    <property type="match status" value="1"/>
</dbReference>
<dbReference type="InterPro" id="IPR018509">
    <property type="entry name" value="DHquinase_II_CS"/>
</dbReference>
<dbReference type="GO" id="GO:0019631">
    <property type="term" value="P:quinate catabolic process"/>
    <property type="evidence" value="ECO:0007669"/>
    <property type="project" value="TreeGrafter"/>
</dbReference>
<name>A0A6I6EGF2_THETI</name>
<dbReference type="OrthoDB" id="9790793at2"/>
<dbReference type="PANTHER" id="PTHR21272:SF3">
    <property type="entry name" value="CATABOLIC 3-DEHYDROQUINASE"/>
    <property type="match status" value="1"/>
</dbReference>
<evidence type="ECO:0000256" key="6">
    <source>
        <dbReference type="ARBA" id="ARBA00012060"/>
    </source>
</evidence>
<dbReference type="InterPro" id="IPR001874">
    <property type="entry name" value="DHquinase_II"/>
</dbReference>
<evidence type="ECO:0000313" key="13">
    <source>
        <dbReference type="Proteomes" id="UP000426424"/>
    </source>
</evidence>
<dbReference type="UniPathway" id="UPA00053">
    <property type="reaction ID" value="UER00086"/>
</dbReference>
<dbReference type="InterPro" id="IPR036441">
    <property type="entry name" value="DHquinase_II_sf"/>
</dbReference>
<dbReference type="PROSITE" id="PS01029">
    <property type="entry name" value="DEHYDROQUINASE_II"/>
    <property type="match status" value="1"/>
</dbReference>
<feature type="active site" description="Proton donor" evidence="8 9">
    <location>
        <position position="101"/>
    </location>
</feature>
<dbReference type="PIRSF" id="PIRSF001399">
    <property type="entry name" value="DHquinase_II"/>
    <property type="match status" value="1"/>
</dbReference>
<comment type="function">
    <text evidence="2 8">Catalyzes a trans-dehydration via an enolate intermediate.</text>
</comment>
<feature type="binding site" evidence="8 10">
    <location>
        <position position="81"/>
    </location>
    <ligand>
        <name>substrate</name>
    </ligand>
</feature>
<dbReference type="HAMAP" id="MF_00169">
    <property type="entry name" value="AroQ"/>
    <property type="match status" value="1"/>
</dbReference>
<dbReference type="GO" id="GO:0009073">
    <property type="term" value="P:aromatic amino acid family biosynthetic process"/>
    <property type="evidence" value="ECO:0007669"/>
    <property type="project" value="UniProtKB-KW"/>
</dbReference>
<dbReference type="EMBL" id="CP039268">
    <property type="protein sequence ID" value="QGU34009.1"/>
    <property type="molecule type" value="Genomic_DNA"/>
</dbReference>
<dbReference type="NCBIfam" id="TIGR01088">
    <property type="entry name" value="aroQ"/>
    <property type="match status" value="1"/>
</dbReference>
<organism evidence="12 13">
    <name type="scientific">Thermochromatium tepidum ATCC 43061</name>
    <dbReference type="NCBI Taxonomy" id="316276"/>
    <lineage>
        <taxon>Bacteria</taxon>
        <taxon>Pseudomonadati</taxon>
        <taxon>Pseudomonadota</taxon>
        <taxon>Gammaproteobacteria</taxon>
        <taxon>Chromatiales</taxon>
        <taxon>Chromatiaceae</taxon>
        <taxon>Thermochromatium</taxon>
    </lineage>
</organism>
<dbReference type="SUPFAM" id="SSF52304">
    <property type="entry name" value="Type II 3-dehydroquinate dehydratase"/>
    <property type="match status" value="1"/>
</dbReference>
<dbReference type="GO" id="GO:0003855">
    <property type="term" value="F:3-dehydroquinate dehydratase activity"/>
    <property type="evidence" value="ECO:0007669"/>
    <property type="project" value="UniProtKB-UniRule"/>
</dbReference>
<comment type="subunit">
    <text evidence="5 8">Homododecamer.</text>
</comment>
<evidence type="ECO:0000256" key="4">
    <source>
        <dbReference type="ARBA" id="ARBA00011037"/>
    </source>
</evidence>
<evidence type="ECO:0000256" key="1">
    <source>
        <dbReference type="ARBA" id="ARBA00001864"/>
    </source>
</evidence>
<feature type="binding site" evidence="8 10">
    <location>
        <position position="75"/>
    </location>
    <ligand>
        <name>substrate</name>
    </ligand>
</feature>
<feature type="site" description="Transition state stabilizer" evidence="8 11">
    <location>
        <position position="18"/>
    </location>
</feature>
<evidence type="ECO:0000256" key="2">
    <source>
        <dbReference type="ARBA" id="ARBA00003924"/>
    </source>
</evidence>
<feature type="binding site" evidence="8 10">
    <location>
        <begin position="102"/>
        <end position="103"/>
    </location>
    <ligand>
        <name>substrate</name>
    </ligand>
</feature>
<feature type="active site" description="Proton acceptor" evidence="8 9">
    <location>
        <position position="23"/>
    </location>
</feature>
<dbReference type="Proteomes" id="UP000426424">
    <property type="component" value="Chromosome"/>
</dbReference>
<dbReference type="NCBIfam" id="NF003806">
    <property type="entry name" value="PRK05395.1-3"/>
    <property type="match status" value="1"/>
</dbReference>
<feature type="binding site" evidence="8 10">
    <location>
        <position position="88"/>
    </location>
    <ligand>
        <name>substrate</name>
    </ligand>
</feature>
<evidence type="ECO:0000256" key="10">
    <source>
        <dbReference type="PIRSR" id="PIRSR001399-2"/>
    </source>
</evidence>
<protein>
    <recommendedName>
        <fullName evidence="6 8">3-dehydroquinate dehydratase</fullName>
        <shortName evidence="8">3-dehydroquinase</shortName>
        <ecNumber evidence="6 8">4.2.1.10</ecNumber>
    </recommendedName>
    <alternativeName>
        <fullName evidence="8">Type II DHQase</fullName>
    </alternativeName>
</protein>
<proteinExistence type="inferred from homology"/>
<keyword evidence="13" id="KW-1185">Reference proteome</keyword>
<keyword evidence="8" id="KW-0057">Aromatic amino acid biosynthesis</keyword>
<dbReference type="EC" id="4.2.1.10" evidence="6 8"/>
<keyword evidence="8" id="KW-0028">Amino-acid biosynthesis</keyword>
<dbReference type="AlphaFoldDB" id="A0A6I6EGF2"/>
<reference evidence="12 13" key="1">
    <citation type="submission" date="2019-12" db="EMBL/GenBank/DDBJ databases">
        <title>The complete genome of the thermophilic, anoxygenic phototrophic gammaproteobacterium Thermochromatium tepidum.</title>
        <authorList>
            <person name="Sattley W.M."/>
            <person name="Swingley W.D."/>
            <person name="Burchell B.M."/>
            <person name="Gurbani S.A."/>
            <person name="Kujawa C.M."/>
            <person name="Nuccio D.A."/>
            <person name="Schladweiler J."/>
            <person name="Shaffer K.N."/>
            <person name="Stokes L.M."/>
            <person name="Touchman J.W."/>
            <person name="Blankenship R.E."/>
            <person name="Madigan M.T."/>
        </authorList>
    </citation>
    <scope>NUCLEOTIDE SEQUENCE [LARGE SCALE GENOMIC DNA]</scope>
    <source>
        <strain evidence="12 13">ATCC 43061</strain>
    </source>
</reference>
<feature type="binding site" evidence="8 10">
    <location>
        <position position="112"/>
    </location>
    <ligand>
        <name>substrate</name>
    </ligand>
</feature>
<dbReference type="GO" id="GO:0009423">
    <property type="term" value="P:chorismate biosynthetic process"/>
    <property type="evidence" value="ECO:0007669"/>
    <property type="project" value="UniProtKB-UniRule"/>
</dbReference>
<evidence type="ECO:0000256" key="7">
    <source>
        <dbReference type="ARBA" id="ARBA00023239"/>
    </source>
</evidence>
<evidence type="ECO:0000256" key="8">
    <source>
        <dbReference type="HAMAP-Rule" id="MF_00169"/>
    </source>
</evidence>
<dbReference type="KEGG" id="ttp:E6P07_09125"/>
<evidence type="ECO:0000256" key="5">
    <source>
        <dbReference type="ARBA" id="ARBA00011193"/>
    </source>
</evidence>
<sequence>MASILVLNGPNLNLLGTREPGHYGRATLADIEHRLVAMAREAGHELTFVQSNAEHVLIETIHQAGRDGVQFILINPAAFTHTSVALRDALLAVAIPFIEVHLSNVYAREPFRTHSYFSDIAVGVICGLGAEGYALALSAALGRLAQDPTNENH</sequence>
<dbReference type="NCBIfam" id="NF003805">
    <property type="entry name" value="PRK05395.1-2"/>
    <property type="match status" value="1"/>
</dbReference>